<feature type="transmembrane region" description="Helical" evidence="1">
    <location>
        <begin position="149"/>
        <end position="166"/>
    </location>
</feature>
<evidence type="ECO:0000256" key="1">
    <source>
        <dbReference type="SAM" id="Phobius"/>
    </source>
</evidence>
<feature type="transmembrane region" description="Helical" evidence="1">
    <location>
        <begin position="276"/>
        <end position="299"/>
    </location>
</feature>
<dbReference type="SUPFAM" id="SSF81321">
    <property type="entry name" value="Family A G protein-coupled receptor-like"/>
    <property type="match status" value="1"/>
</dbReference>
<dbReference type="Gene3D" id="1.20.1070.10">
    <property type="entry name" value="Rhodopsin 7-helix transmembrane proteins"/>
    <property type="match status" value="1"/>
</dbReference>
<feature type="transmembrane region" description="Helical" evidence="1">
    <location>
        <begin position="69"/>
        <end position="93"/>
    </location>
</feature>
<dbReference type="Pfam" id="PF10321">
    <property type="entry name" value="7TM_GPCR_Srt"/>
    <property type="match status" value="1"/>
</dbReference>
<gene>
    <name evidence="2" type="ORF">niasHT_029348</name>
</gene>
<name>A0ABD2KM80_9BILA</name>
<dbReference type="EMBL" id="JBICBT010000718">
    <property type="protein sequence ID" value="KAL3104062.1"/>
    <property type="molecule type" value="Genomic_DNA"/>
</dbReference>
<accession>A0ABD2KM80</accession>
<evidence type="ECO:0000313" key="3">
    <source>
        <dbReference type="Proteomes" id="UP001620626"/>
    </source>
</evidence>
<keyword evidence="1" id="KW-0812">Transmembrane</keyword>
<proteinExistence type="predicted"/>
<dbReference type="InterPro" id="IPR019425">
    <property type="entry name" value="7TM_GPCR_serpentine_rcpt_Srt"/>
</dbReference>
<dbReference type="AlphaFoldDB" id="A0ABD2KM80"/>
<keyword evidence="1" id="KW-0472">Membrane</keyword>
<feature type="transmembrane region" description="Helical" evidence="1">
    <location>
        <begin position="205"/>
        <end position="226"/>
    </location>
</feature>
<feature type="transmembrane region" description="Helical" evidence="1">
    <location>
        <begin position="247"/>
        <end position="270"/>
    </location>
</feature>
<dbReference type="Proteomes" id="UP001620626">
    <property type="component" value="Unassembled WGS sequence"/>
</dbReference>
<reference evidence="2 3" key="1">
    <citation type="submission" date="2024-10" db="EMBL/GenBank/DDBJ databases">
        <authorList>
            <person name="Kim D."/>
        </authorList>
    </citation>
    <scope>NUCLEOTIDE SEQUENCE [LARGE SCALE GENOMIC DNA]</scope>
    <source>
        <strain evidence="2">BH-2024</strain>
    </source>
</reference>
<protein>
    <submittedName>
        <fullName evidence="2">Uncharacterized protein</fullName>
    </submittedName>
</protein>
<feature type="transmembrane region" description="Helical" evidence="1">
    <location>
        <begin position="36"/>
        <end position="57"/>
    </location>
</feature>
<comment type="caution">
    <text evidence="2">The sequence shown here is derived from an EMBL/GenBank/DDBJ whole genome shotgun (WGS) entry which is preliminary data.</text>
</comment>
<keyword evidence="1" id="KW-1133">Transmembrane helix</keyword>
<sequence length="343" mass="39819">MELFLVRRDEFERLYNCTGLNIDSVPLEQRQFVPESIVLCILCTIYYILYLPCMYSIWKHINENSCYKLLFFIGITDLANMFVLGYLSAWFSFRGAVFCSHPTLIYLAGVAATTFWIAESTADLILALNRCLELSCPRVAHFLFSGPRTNFWIIGCSLYALYWAVFVKPVLFNGVFNAWFYNPFAGYRTDNENEYEERLQILQDVGVAVLCPIIYLILAVKLFVDVRKNRQHFGTVISEFNSLQAKIFVQVFLLSMLNTLTGTIYVYMQWYQVDQWAITLAEFAWFHVHGFPPVIYWALNKTIREDCRMLYMKLFYRSRVSHISGVTVLRAQSTLNPAVSAVS</sequence>
<dbReference type="PANTHER" id="PTHR23021">
    <property type="entry name" value="SERPENTINE RECEPTOR, CLASS T"/>
    <property type="match status" value="1"/>
</dbReference>
<keyword evidence="3" id="KW-1185">Reference proteome</keyword>
<evidence type="ECO:0000313" key="2">
    <source>
        <dbReference type="EMBL" id="KAL3104062.1"/>
    </source>
</evidence>
<feature type="transmembrane region" description="Helical" evidence="1">
    <location>
        <begin position="105"/>
        <end position="128"/>
    </location>
</feature>
<organism evidence="2 3">
    <name type="scientific">Heterodera trifolii</name>
    <dbReference type="NCBI Taxonomy" id="157864"/>
    <lineage>
        <taxon>Eukaryota</taxon>
        <taxon>Metazoa</taxon>
        <taxon>Ecdysozoa</taxon>
        <taxon>Nematoda</taxon>
        <taxon>Chromadorea</taxon>
        <taxon>Rhabditida</taxon>
        <taxon>Tylenchina</taxon>
        <taxon>Tylenchomorpha</taxon>
        <taxon>Tylenchoidea</taxon>
        <taxon>Heteroderidae</taxon>
        <taxon>Heteroderinae</taxon>
        <taxon>Heterodera</taxon>
    </lineage>
</organism>